<evidence type="ECO:0000313" key="2">
    <source>
        <dbReference type="Proteomes" id="UP000032611"/>
    </source>
</evidence>
<dbReference type="PATRIC" id="fig|1486262.3.peg.698"/>
<dbReference type="RefSeq" id="WP_045679543.1">
    <property type="nucleotide sequence ID" value="NZ_CP010803.1"/>
</dbReference>
<accession>A0A0D5LLC8</accession>
<reference evidence="1 2" key="1">
    <citation type="journal article" date="2015" name="Genome Announc.">
        <title>Complete genome sequence of Martelella endophytica YC6887, which has antifungal activity associated with a halophyte.</title>
        <authorList>
            <person name="Khan A."/>
            <person name="Khan H."/>
            <person name="Chung E.J."/>
            <person name="Hossain M.T."/>
            <person name="Chung Y.R."/>
        </authorList>
    </citation>
    <scope>NUCLEOTIDE SEQUENCE [LARGE SCALE GENOMIC DNA]</scope>
    <source>
        <strain evidence="1">YC6887</strain>
    </source>
</reference>
<dbReference type="HOGENOM" id="CLU_693951_0_0_5"/>
<dbReference type="OrthoDB" id="140419at2"/>
<dbReference type="Proteomes" id="UP000032611">
    <property type="component" value="Chromosome"/>
</dbReference>
<evidence type="ECO:0000313" key="1">
    <source>
        <dbReference type="EMBL" id="AJY44951.1"/>
    </source>
</evidence>
<organism evidence="1 2">
    <name type="scientific">Martelella endophytica</name>
    <dbReference type="NCBI Taxonomy" id="1486262"/>
    <lineage>
        <taxon>Bacteria</taxon>
        <taxon>Pseudomonadati</taxon>
        <taxon>Pseudomonadota</taxon>
        <taxon>Alphaproteobacteria</taxon>
        <taxon>Hyphomicrobiales</taxon>
        <taxon>Aurantimonadaceae</taxon>
        <taxon>Martelella</taxon>
    </lineage>
</organism>
<dbReference type="EMBL" id="CP010803">
    <property type="protein sequence ID" value="AJY44951.1"/>
    <property type="molecule type" value="Genomic_DNA"/>
</dbReference>
<keyword evidence="2" id="KW-1185">Reference proteome</keyword>
<gene>
    <name evidence="1" type="ORF">TM49_03425</name>
</gene>
<name>A0A0D5LLC8_MAREN</name>
<sequence length="390" mass="43444">MEPGKDLAEITAGLDRLYRSRTSADGFLNAEGLIPVAVAPVEARAFDSYDAVRAALAALDERVADADIAPLRRDYILEMTDSLCALMDTFEGRPISFADRLSRQIRIAPGPVDEAILDEYRVVMRDALDELGYRSGDLAADTARWEAERQVPPEQVIERLADLTREARERTARFMYDLSAEWIEPVGVTDKPFSAYCDYPGRKVLLNLDFPYTIYDLKHLAAHEAFPGHLVHLGLREIYVRDGAMPLDGAQVVTSSASSALFEGIADNGMAFIGWTDTPDDQMAVNLQRLRSALRCNAAWMRHAEGRTMEEIVPVIAAASFQSEETVGGRLAFLNHALRAPFVYAYWAGERAVDAVWQTVAPDERARFWASLYGQMHTPATIARFRETHG</sequence>
<proteinExistence type="predicted"/>
<dbReference type="STRING" id="1486262.TM49_03425"/>
<dbReference type="AlphaFoldDB" id="A0A0D5LLC8"/>
<protein>
    <recommendedName>
        <fullName evidence="3">DUF885 domain-containing protein</fullName>
    </recommendedName>
</protein>
<dbReference type="KEGG" id="mey:TM49_03425"/>
<evidence type="ECO:0008006" key="3">
    <source>
        <dbReference type="Google" id="ProtNLM"/>
    </source>
</evidence>